<keyword evidence="2" id="KW-1133">Transmembrane helix</keyword>
<name>A0A6A8M7Y2_9FIRM</name>
<dbReference type="PANTHER" id="PTHR30576:SF0">
    <property type="entry name" value="UNDECAPRENYL-PHOSPHATE N-ACETYLGALACTOSAMINYL 1-PHOSPHATE TRANSFERASE-RELATED"/>
    <property type="match status" value="1"/>
</dbReference>
<organism evidence="4">
    <name type="scientific">Baileyella intestinalis</name>
    <dbReference type="NCBI Taxonomy" id="2606709"/>
    <lineage>
        <taxon>Bacteria</taxon>
        <taxon>Bacillati</taxon>
        <taxon>Bacillota</taxon>
        <taxon>Clostridia</taxon>
        <taxon>Peptostreptococcales</taxon>
        <taxon>Anaerovoracaceae</taxon>
        <taxon>Baileyella</taxon>
    </lineage>
</organism>
<feature type="domain" description="Bacterial sugar transferase" evidence="3">
    <location>
        <begin position="34"/>
        <end position="225"/>
    </location>
</feature>
<proteinExistence type="inferred from homology"/>
<dbReference type="InterPro" id="IPR003362">
    <property type="entry name" value="Bact_transf"/>
</dbReference>
<dbReference type="Pfam" id="PF02397">
    <property type="entry name" value="Bac_transf"/>
    <property type="match status" value="1"/>
</dbReference>
<keyword evidence="2" id="KW-0812">Transmembrane</keyword>
<comment type="caution">
    <text evidence="4">The sequence shown here is derived from an EMBL/GenBank/DDBJ whole genome shotgun (WGS) entry which is preliminary data.</text>
</comment>
<evidence type="ECO:0000313" key="4">
    <source>
        <dbReference type="EMBL" id="MST68409.1"/>
    </source>
</evidence>
<reference evidence="4" key="1">
    <citation type="submission" date="2019-09" db="EMBL/GenBank/DDBJ databases">
        <title>In-depth cultivation of the pig gut microbiome towards novel bacterial diversity and tailored functional studies.</title>
        <authorList>
            <person name="Wylensek D."/>
            <person name="Hitch T.C.A."/>
            <person name="Clavel T."/>
        </authorList>
    </citation>
    <scope>NUCLEOTIDE SEQUENCE</scope>
    <source>
        <strain evidence="4">RF-744-FAT-WT-3</strain>
    </source>
</reference>
<dbReference type="RefSeq" id="WP_154571889.1">
    <property type="nucleotide sequence ID" value="NZ_VUNB01000002.1"/>
</dbReference>
<feature type="transmembrane region" description="Helical" evidence="2">
    <location>
        <begin position="36"/>
        <end position="60"/>
    </location>
</feature>
<keyword evidence="2" id="KW-0472">Membrane</keyword>
<keyword evidence="4" id="KW-0808">Transferase</keyword>
<comment type="similarity">
    <text evidence="1">Belongs to the bacterial sugar transferase family.</text>
</comment>
<evidence type="ECO:0000259" key="3">
    <source>
        <dbReference type="Pfam" id="PF02397"/>
    </source>
</evidence>
<evidence type="ECO:0000256" key="1">
    <source>
        <dbReference type="ARBA" id="ARBA00006464"/>
    </source>
</evidence>
<gene>
    <name evidence="4" type="ORF">FYJ66_02225</name>
</gene>
<dbReference type="AlphaFoldDB" id="A0A6A8M7Y2"/>
<dbReference type="PANTHER" id="PTHR30576">
    <property type="entry name" value="COLANIC BIOSYNTHESIS UDP-GLUCOSE LIPID CARRIER TRANSFERASE"/>
    <property type="match status" value="1"/>
</dbReference>
<dbReference type="EMBL" id="VUNB01000002">
    <property type="protein sequence ID" value="MST68409.1"/>
    <property type="molecule type" value="Genomic_DNA"/>
</dbReference>
<evidence type="ECO:0000256" key="2">
    <source>
        <dbReference type="SAM" id="Phobius"/>
    </source>
</evidence>
<sequence>MWKSWDKLPENMKTDAVLPYYEALRRHRAGLIVKRIADILLSSVLIVVLSPVLLVIAVLIKIDSPGPVFYRQVRVTRYNKDFRIFKFRTMIVNADEKGALVTTSNDSRITRVGSKLRKYRLDEFPQLFNVFKGEMSLVGTRPEVRKYVDEYTDEMMATLLLPAGVTSEASIAFKDEDKILAEAEDVDKAYIEEVLPEKMAFNLDGVRYFSLRREFGLLFKTVIAVAR</sequence>
<accession>A0A6A8M7Y2</accession>
<protein>
    <submittedName>
        <fullName evidence="4">Sugar transferase</fullName>
    </submittedName>
</protein>
<dbReference type="GO" id="GO:0016780">
    <property type="term" value="F:phosphotransferase activity, for other substituted phosphate groups"/>
    <property type="evidence" value="ECO:0007669"/>
    <property type="project" value="TreeGrafter"/>
</dbReference>